<dbReference type="RefSeq" id="XP_004513355.3">
    <property type="nucleotide sequence ID" value="XM_004513298.3"/>
</dbReference>
<dbReference type="InterPro" id="IPR002885">
    <property type="entry name" value="PPR_rpt"/>
</dbReference>
<evidence type="ECO:0000256" key="3">
    <source>
        <dbReference type="PROSITE-ProRule" id="PRU00708"/>
    </source>
</evidence>
<keyword evidence="4" id="KW-1185">Reference proteome</keyword>
<dbReference type="PROSITE" id="PS51375">
    <property type="entry name" value="PPR"/>
    <property type="match status" value="2"/>
</dbReference>
<dbReference type="OrthoDB" id="185373at2759"/>
<dbReference type="Proteomes" id="UP000087171">
    <property type="component" value="Unplaced"/>
</dbReference>
<evidence type="ECO:0000313" key="5">
    <source>
        <dbReference type="RefSeq" id="XP_004513355.3"/>
    </source>
</evidence>
<dbReference type="PaxDb" id="3827-XP_004513355.1"/>
<protein>
    <submittedName>
        <fullName evidence="5">Pentatricopeptide repeat-containing protein At3g56030, mitochondrial-like</fullName>
    </submittedName>
</protein>
<dbReference type="InterPro" id="IPR011990">
    <property type="entry name" value="TPR-like_helical_dom_sf"/>
</dbReference>
<dbReference type="PANTHER" id="PTHR47936:SF3">
    <property type="entry name" value="PENTACOTRIPEPTIDE-REPEAT REGION OF PRORP DOMAIN-CONTAINING PROTEIN"/>
    <property type="match status" value="1"/>
</dbReference>
<evidence type="ECO:0000313" key="4">
    <source>
        <dbReference type="Proteomes" id="UP000087171"/>
    </source>
</evidence>
<organism evidence="4 5">
    <name type="scientific">Cicer arietinum</name>
    <name type="common">Chickpea</name>
    <name type="synonym">Garbanzo</name>
    <dbReference type="NCBI Taxonomy" id="3827"/>
    <lineage>
        <taxon>Eukaryota</taxon>
        <taxon>Viridiplantae</taxon>
        <taxon>Streptophyta</taxon>
        <taxon>Embryophyta</taxon>
        <taxon>Tracheophyta</taxon>
        <taxon>Spermatophyta</taxon>
        <taxon>Magnoliopsida</taxon>
        <taxon>eudicotyledons</taxon>
        <taxon>Gunneridae</taxon>
        <taxon>Pentapetalae</taxon>
        <taxon>rosids</taxon>
        <taxon>fabids</taxon>
        <taxon>Fabales</taxon>
        <taxon>Fabaceae</taxon>
        <taxon>Papilionoideae</taxon>
        <taxon>50 kb inversion clade</taxon>
        <taxon>NPAAA clade</taxon>
        <taxon>Hologalegina</taxon>
        <taxon>IRL clade</taxon>
        <taxon>Cicereae</taxon>
        <taxon>Cicer</taxon>
    </lineage>
</organism>
<gene>
    <name evidence="5" type="primary">LOC101499456</name>
</gene>
<dbReference type="Gene3D" id="1.25.40.10">
    <property type="entry name" value="Tetratricopeptide repeat domain"/>
    <property type="match status" value="2"/>
</dbReference>
<proteinExistence type="inferred from homology"/>
<reference evidence="5" key="1">
    <citation type="submission" date="2025-08" db="UniProtKB">
        <authorList>
            <consortium name="RefSeq"/>
        </authorList>
    </citation>
    <scope>IDENTIFICATION</scope>
    <source>
        <tissue evidence="5">Etiolated seedlings</tissue>
    </source>
</reference>
<evidence type="ECO:0000256" key="1">
    <source>
        <dbReference type="ARBA" id="ARBA00007626"/>
    </source>
</evidence>
<dbReference type="Pfam" id="PF13041">
    <property type="entry name" value="PPR_2"/>
    <property type="match status" value="2"/>
</dbReference>
<dbReference type="GeneID" id="101499456"/>
<keyword evidence="2" id="KW-0677">Repeat</keyword>
<evidence type="ECO:0000256" key="2">
    <source>
        <dbReference type="ARBA" id="ARBA00022737"/>
    </source>
</evidence>
<comment type="similarity">
    <text evidence="1">Belongs to the PPR family. P subfamily.</text>
</comment>
<dbReference type="AlphaFoldDB" id="A0A1S2Z1K4"/>
<accession>A0A1S2Z1K4</accession>
<dbReference type="PANTHER" id="PTHR47936">
    <property type="entry name" value="PPR_LONG DOMAIN-CONTAINING PROTEIN"/>
    <property type="match status" value="1"/>
</dbReference>
<name>A0A1S2Z1K4_CICAR</name>
<feature type="repeat" description="PPR" evidence="3">
    <location>
        <begin position="270"/>
        <end position="304"/>
    </location>
</feature>
<dbReference type="NCBIfam" id="TIGR00756">
    <property type="entry name" value="PPR"/>
    <property type="match status" value="2"/>
</dbReference>
<feature type="repeat" description="PPR" evidence="3">
    <location>
        <begin position="340"/>
        <end position="374"/>
    </location>
</feature>
<sequence>MVTCDKPMGIRNLNNISRFVSIPHSSSTLLFSHFFSKTLFSFTLFHSQSSFLYSTGSSPTCFFKPPFDDNHIYLKKFSFQFLITPSRYFCSYPFSYYKGKPYATSKQVSEIIRLICEGVNDLDYRLNMMNVSLSMSSVIYIFDKLASERVSALLFFDWLNVSHTELCCDPEIGGLIVENCGLVGNFDAMVAILNEFNRKKMCLGRRAFRFLVVLRLDKDSSMECVRRVIDVLNKVGGVCRNSGVQLLIEIFCFSGSFDMAEFVIEEAGRKVNHYNFLLRMMCKRGDFERVCDLVKKMKRSGAEPNGSTYSLLVSCLFNIDNFVGTCQVIETMEKDDGLPDEFTFDTLIRLSCKHGQIDLALKFLDKMTLKGIEPCSLTHAAVIKFYFESGKYDAAYEYVADSAGKYSYSSNENYTLLASLHLKKGNVLLSQRILYEMMDKGLKPNYSVYTKVRKRLEKKNRKDLSLELSRRYLSLIEK</sequence>
<dbReference type="KEGG" id="cam:101499456"/>